<dbReference type="KEGG" id="msf:IT882_15100"/>
<reference evidence="3 4" key="1">
    <citation type="submission" date="2020-11" db="EMBL/GenBank/DDBJ databases">
        <title>Amino acid is mineralized and recycled by bacteria in oceanic microbiome.</title>
        <authorList>
            <person name="Zheng L.Y."/>
        </authorList>
    </citation>
    <scope>NUCLEOTIDE SEQUENCE [LARGE SCALE GENOMIC DNA]</scope>
    <source>
        <strain evidence="3 4">A32-1</strain>
    </source>
</reference>
<organism evidence="3 4">
    <name type="scientific">Microbacterium schleiferi</name>
    <dbReference type="NCBI Taxonomy" id="69362"/>
    <lineage>
        <taxon>Bacteria</taxon>
        <taxon>Bacillati</taxon>
        <taxon>Actinomycetota</taxon>
        <taxon>Actinomycetes</taxon>
        <taxon>Micrococcales</taxon>
        <taxon>Microbacteriaceae</taxon>
        <taxon>Microbacterium</taxon>
    </lineage>
</organism>
<keyword evidence="4" id="KW-1185">Reference proteome</keyword>
<feature type="transmembrane region" description="Helical" evidence="2">
    <location>
        <begin position="183"/>
        <end position="202"/>
    </location>
</feature>
<feature type="transmembrane region" description="Helical" evidence="2">
    <location>
        <begin position="57"/>
        <end position="75"/>
    </location>
</feature>
<feature type="transmembrane region" description="Helical" evidence="2">
    <location>
        <begin position="119"/>
        <end position="142"/>
    </location>
</feature>
<evidence type="ECO:0000313" key="4">
    <source>
        <dbReference type="Proteomes" id="UP000594480"/>
    </source>
</evidence>
<dbReference type="Proteomes" id="UP000594480">
    <property type="component" value="Chromosome"/>
</dbReference>
<protein>
    <recommendedName>
        <fullName evidence="5">VIT family protein</fullName>
    </recommendedName>
</protein>
<feature type="transmembrane region" description="Helical" evidence="2">
    <location>
        <begin position="148"/>
        <end position="171"/>
    </location>
</feature>
<dbReference type="AlphaFoldDB" id="A0A7S8MWE1"/>
<name>A0A7S8MWE1_9MICO</name>
<evidence type="ECO:0000256" key="1">
    <source>
        <dbReference type="SAM" id="MobiDB-lite"/>
    </source>
</evidence>
<keyword evidence="2" id="KW-1133">Transmembrane helix</keyword>
<feature type="transmembrane region" description="Helical" evidence="2">
    <location>
        <begin position="81"/>
        <end position="107"/>
    </location>
</feature>
<feature type="region of interest" description="Disordered" evidence="1">
    <location>
        <begin position="1"/>
        <end position="31"/>
    </location>
</feature>
<gene>
    <name evidence="3" type="ORF">IT882_15100</name>
</gene>
<evidence type="ECO:0008006" key="5">
    <source>
        <dbReference type="Google" id="ProtNLM"/>
    </source>
</evidence>
<sequence>MMTPASADEPRDDGRSGSAHDGLEAAPEGGSSMQRRYDRLFNTGGHRAVGAYLRERIYATFTGLAIVLVVAGSDHEDADHALLALLFGVLGITIAGLVSDMVSHLAVEGEFPHGADWVVLIRVAGGGLSTVVVPGGLMLLGWLEIIDLSTAISAAAIVYIATLGLIGWLAVRRSHARWWERAVALGILIGLGFLVIALQTLAKLV</sequence>
<keyword evidence="2" id="KW-0472">Membrane</keyword>
<keyword evidence="2" id="KW-0812">Transmembrane</keyword>
<accession>A0A7S8MWE1</accession>
<evidence type="ECO:0000256" key="2">
    <source>
        <dbReference type="SAM" id="Phobius"/>
    </source>
</evidence>
<dbReference type="RefSeq" id="WP_195692522.1">
    <property type="nucleotide sequence ID" value="NZ_CP064760.1"/>
</dbReference>
<evidence type="ECO:0000313" key="3">
    <source>
        <dbReference type="EMBL" id="QPE04444.1"/>
    </source>
</evidence>
<dbReference type="EMBL" id="CP064760">
    <property type="protein sequence ID" value="QPE04444.1"/>
    <property type="molecule type" value="Genomic_DNA"/>
</dbReference>
<proteinExistence type="predicted"/>